<feature type="region of interest" description="Disordered" evidence="1">
    <location>
        <begin position="34"/>
        <end position="107"/>
    </location>
</feature>
<evidence type="ECO:0000313" key="4">
    <source>
        <dbReference type="Proteomes" id="UP000188298"/>
    </source>
</evidence>
<dbReference type="AlphaFoldDB" id="A0A1Q2LH01"/>
<name>A0A1Q2LH01_9HELI</name>
<dbReference type="Proteomes" id="UP000188298">
    <property type="component" value="Chromosome"/>
</dbReference>
<feature type="compositionally biased region" description="Low complexity" evidence="1">
    <location>
        <begin position="35"/>
        <end position="51"/>
    </location>
</feature>
<gene>
    <name evidence="3" type="ORF">XJ32_03925</name>
</gene>
<feature type="signal peptide" evidence="2">
    <location>
        <begin position="1"/>
        <end position="17"/>
    </location>
</feature>
<proteinExistence type="predicted"/>
<dbReference type="EMBL" id="CP019645">
    <property type="protein sequence ID" value="AQQ59377.1"/>
    <property type="molecule type" value="Genomic_DNA"/>
</dbReference>
<reference evidence="3 4" key="1">
    <citation type="submission" date="2017-02" db="EMBL/GenBank/DDBJ databases">
        <title>Whole genome sequencing of Helicobacter bilis strain AAQJH.</title>
        <authorList>
            <person name="Conlan S."/>
            <person name="Thomas P.J."/>
            <person name="Mullikin J."/>
            <person name="Palmore T.N."/>
            <person name="Frank K.M."/>
            <person name="Segre J.A."/>
        </authorList>
    </citation>
    <scope>NUCLEOTIDE SEQUENCE [LARGE SCALE GENOMIC DNA]</scope>
    <source>
        <strain evidence="3 4">AAQJH</strain>
    </source>
</reference>
<evidence type="ECO:0000256" key="1">
    <source>
        <dbReference type="SAM" id="MobiDB-lite"/>
    </source>
</evidence>
<dbReference type="KEGG" id="hbl:XJ32_03925"/>
<feature type="compositionally biased region" description="Low complexity" evidence="1">
    <location>
        <begin position="61"/>
        <end position="77"/>
    </location>
</feature>
<feature type="compositionally biased region" description="Low complexity" evidence="1">
    <location>
        <begin position="86"/>
        <end position="107"/>
    </location>
</feature>
<accession>A0A1Q2LH01</accession>
<sequence length="107" mass="10744">MALGAAAAAGIASGVGAALGAAANIYSATKQAETANKQLEQQQKQAEQQQKNLEKAEAKQNEATNAAAATSTNFAEQAKGDKPEESSLSGGLSGSSLTSPELPLARQ</sequence>
<feature type="chain" id="PRO_5013088942" evidence="2">
    <location>
        <begin position="18"/>
        <end position="107"/>
    </location>
</feature>
<evidence type="ECO:0000313" key="3">
    <source>
        <dbReference type="EMBL" id="AQQ59377.1"/>
    </source>
</evidence>
<protein>
    <submittedName>
        <fullName evidence="3">Uncharacterized protein</fullName>
    </submittedName>
</protein>
<evidence type="ECO:0000256" key="2">
    <source>
        <dbReference type="SAM" id="SignalP"/>
    </source>
</evidence>
<keyword evidence="2" id="KW-0732">Signal</keyword>
<dbReference type="RefSeq" id="WP_077388421.1">
    <property type="nucleotide sequence ID" value="NZ_CP019645.1"/>
</dbReference>
<organism evidence="3 4">
    <name type="scientific">Helicobacter bilis</name>
    <dbReference type="NCBI Taxonomy" id="37372"/>
    <lineage>
        <taxon>Bacteria</taxon>
        <taxon>Pseudomonadati</taxon>
        <taxon>Campylobacterota</taxon>
        <taxon>Epsilonproteobacteria</taxon>
        <taxon>Campylobacterales</taxon>
        <taxon>Helicobacteraceae</taxon>
        <taxon>Helicobacter</taxon>
    </lineage>
</organism>